<evidence type="ECO:0000259" key="5">
    <source>
        <dbReference type="PROSITE" id="PS50893"/>
    </source>
</evidence>
<keyword evidence="4" id="KW-1278">Translocase</keyword>
<accession>A0ABY8FX51</accession>
<dbReference type="EMBL" id="CP121208">
    <property type="protein sequence ID" value="WFM83094.1"/>
    <property type="molecule type" value="Genomic_DNA"/>
</dbReference>
<keyword evidence="3 6" id="KW-0067">ATP-binding</keyword>
<evidence type="ECO:0000313" key="7">
    <source>
        <dbReference type="Proteomes" id="UP001215216"/>
    </source>
</evidence>
<name>A0ABY8FX51_9ACTO</name>
<dbReference type="PROSITE" id="PS50893">
    <property type="entry name" value="ABC_TRANSPORTER_2"/>
    <property type="match status" value="1"/>
</dbReference>
<evidence type="ECO:0000313" key="6">
    <source>
        <dbReference type="EMBL" id="WFM83094.1"/>
    </source>
</evidence>
<dbReference type="InterPro" id="IPR027417">
    <property type="entry name" value="P-loop_NTPase"/>
</dbReference>
<feature type="domain" description="ABC transporter" evidence="5">
    <location>
        <begin position="4"/>
        <end position="234"/>
    </location>
</feature>
<dbReference type="Gene3D" id="3.40.50.300">
    <property type="entry name" value="P-loop containing nucleotide triphosphate hydrolases"/>
    <property type="match status" value="1"/>
</dbReference>
<dbReference type="NCBIfam" id="NF010068">
    <property type="entry name" value="PRK13548.1"/>
    <property type="match status" value="1"/>
</dbReference>
<evidence type="ECO:0000256" key="1">
    <source>
        <dbReference type="ARBA" id="ARBA00022448"/>
    </source>
</evidence>
<evidence type="ECO:0000256" key="3">
    <source>
        <dbReference type="ARBA" id="ARBA00022840"/>
    </source>
</evidence>
<dbReference type="SMART" id="SM00382">
    <property type="entry name" value="AAA"/>
    <property type="match status" value="1"/>
</dbReference>
<dbReference type="InterPro" id="IPR017871">
    <property type="entry name" value="ABC_transporter-like_CS"/>
</dbReference>
<keyword evidence="7" id="KW-1185">Reference proteome</keyword>
<sequence>MRAVSAQNLTFSYGHTPVLKGVNLDVNAGEVVGLLGPNGSGKSTLIGVLAGDLKAHGTVLIHERPLEQYTRKQLAQTRSVMEQSGSFPFDYLCGDIVAMGRLCWASSPEEDARIVELSMVKAQVSEYGPRVITQLSGGQRSRVTFARVLAQEAQVVFLDEPTAALDIAHQKRTLHICNELAREGHCVIAVMHDIQVAASHCDRIALMNDGKIVAYGTPREVLKPSTLTQVYGWPIDVLEVNGRIIVIPTDGR</sequence>
<dbReference type="PANTHER" id="PTHR42794">
    <property type="entry name" value="HEMIN IMPORT ATP-BINDING PROTEIN HMUV"/>
    <property type="match status" value="1"/>
</dbReference>
<dbReference type="RefSeq" id="WP_278012520.1">
    <property type="nucleotide sequence ID" value="NZ_CP121208.1"/>
</dbReference>
<dbReference type="Proteomes" id="UP001215216">
    <property type="component" value="Chromosome"/>
</dbReference>
<dbReference type="CDD" id="cd03214">
    <property type="entry name" value="ABC_Iron-Siderophores_B12_Hemin"/>
    <property type="match status" value="1"/>
</dbReference>
<dbReference type="PROSITE" id="PS00211">
    <property type="entry name" value="ABC_TRANSPORTER_1"/>
    <property type="match status" value="1"/>
</dbReference>
<dbReference type="PANTHER" id="PTHR42794:SF1">
    <property type="entry name" value="HEMIN IMPORT ATP-BINDING PROTEIN HMUV"/>
    <property type="match status" value="1"/>
</dbReference>
<organism evidence="6 7">
    <name type="scientific">Arcanobacterium canis</name>
    <dbReference type="NCBI Taxonomy" id="999183"/>
    <lineage>
        <taxon>Bacteria</taxon>
        <taxon>Bacillati</taxon>
        <taxon>Actinomycetota</taxon>
        <taxon>Actinomycetes</taxon>
        <taxon>Actinomycetales</taxon>
        <taxon>Actinomycetaceae</taxon>
        <taxon>Arcanobacterium</taxon>
    </lineage>
</organism>
<dbReference type="GO" id="GO:0005524">
    <property type="term" value="F:ATP binding"/>
    <property type="evidence" value="ECO:0007669"/>
    <property type="project" value="UniProtKB-KW"/>
</dbReference>
<dbReference type="Pfam" id="PF00005">
    <property type="entry name" value="ABC_tran"/>
    <property type="match status" value="1"/>
</dbReference>
<keyword evidence="1" id="KW-0813">Transport</keyword>
<dbReference type="InterPro" id="IPR003593">
    <property type="entry name" value="AAA+_ATPase"/>
</dbReference>
<gene>
    <name evidence="6" type="ORF">P7079_06785</name>
</gene>
<keyword evidence="2" id="KW-0547">Nucleotide-binding</keyword>
<evidence type="ECO:0000256" key="2">
    <source>
        <dbReference type="ARBA" id="ARBA00022741"/>
    </source>
</evidence>
<dbReference type="InterPro" id="IPR003439">
    <property type="entry name" value="ABC_transporter-like_ATP-bd"/>
</dbReference>
<evidence type="ECO:0000256" key="4">
    <source>
        <dbReference type="ARBA" id="ARBA00022967"/>
    </source>
</evidence>
<reference evidence="6 7" key="1">
    <citation type="submission" date="2023-03" db="EMBL/GenBank/DDBJ databases">
        <title>Complete genome of Arcanobacterium canis strain DSM 25104 isolated in 2010 from a canine otitis externa in Germany.</title>
        <authorList>
            <person name="Borowiak M."/>
            <person name="Kreitlow A."/>
            <person name="Malorny B."/>
            <person name="Laemmler C."/>
            <person name="Prenger-Berninghoff E."/>
            <person name="Ploetz M."/>
            <person name="Abdulmawjood A."/>
        </authorList>
    </citation>
    <scope>NUCLEOTIDE SEQUENCE [LARGE SCALE GENOMIC DNA]</scope>
    <source>
        <strain evidence="6 7">DSM 25104</strain>
    </source>
</reference>
<proteinExistence type="predicted"/>
<protein>
    <submittedName>
        <fullName evidence="6">Heme ABC transporter ATP-binding protein</fullName>
    </submittedName>
</protein>
<dbReference type="SUPFAM" id="SSF52540">
    <property type="entry name" value="P-loop containing nucleoside triphosphate hydrolases"/>
    <property type="match status" value="1"/>
</dbReference>